<dbReference type="Pfam" id="PF13193">
    <property type="entry name" value="AMP-binding_C"/>
    <property type="match status" value="1"/>
</dbReference>
<name>A0AAV5AT73_9AGAM</name>
<dbReference type="Gene3D" id="3.30.300.30">
    <property type="match status" value="1"/>
</dbReference>
<evidence type="ECO:0000313" key="6">
    <source>
        <dbReference type="EMBL" id="GJJ15935.1"/>
    </source>
</evidence>
<dbReference type="InterPro" id="IPR025110">
    <property type="entry name" value="AMP-bd_C"/>
</dbReference>
<feature type="domain" description="AMP-binding enzyme C-terminal" evidence="5">
    <location>
        <begin position="468"/>
        <end position="556"/>
    </location>
</feature>
<evidence type="ECO:0000256" key="3">
    <source>
        <dbReference type="SAM" id="MobiDB-lite"/>
    </source>
</evidence>
<proteinExistence type="inferred from homology"/>
<evidence type="ECO:0000256" key="2">
    <source>
        <dbReference type="ARBA" id="ARBA00022598"/>
    </source>
</evidence>
<dbReference type="AlphaFoldDB" id="A0AAV5AT73"/>
<feature type="region of interest" description="Disordered" evidence="3">
    <location>
        <begin position="566"/>
        <end position="586"/>
    </location>
</feature>
<dbReference type="PANTHER" id="PTHR24096">
    <property type="entry name" value="LONG-CHAIN-FATTY-ACID--COA LIGASE"/>
    <property type="match status" value="1"/>
</dbReference>
<dbReference type="InterPro" id="IPR000873">
    <property type="entry name" value="AMP-dep_synth/lig_dom"/>
</dbReference>
<sequence length="586" mass="64562">MYIRSIYPDLPDIPKANYHNVLFRSPGAQALPDYVMYICAVTGRKLKRFEFIERVYNAATALGASKDKGGLGLDSKCMVGVLSDNCLDYMIIIHALLAITTPMALFSSHGTPREIQHFLGTSRATHVFVHASILDTFLLVAKDVGFPEENIFILEGTSSSKPKLRPLDTMINDVVSLRIPREPVRNADNDTLAYLMFSSGTTGLPKAIMISHGNLIASLMQVGCTTAEYLKVLPPVNPNAIPVVLGFLPLYHAYGVHVLCLRAPARPATVILMPKWNLDMVLDAIPRYKITTLNIIPSVLHTLLNSPKFQELDLSHVMSVNSGAAYMPPVLSNRMKSLIPKATANEGYGLSEATLSIMGRPAVDGILNGRAIRDPTSIGILNPGMEALILRPDGSHCTPNEPGELYIKGPTVGLGYWNNPKSTAETFLPGGWLKTGDRFRADSRGVFWFEDREKDTLKVSGLQVSPAEIENTILDEPTGLVADVAVAGINLPEARTSDDKCPRAWIVLSEKGRRSVGEDKAREIIDNWAKKNLSRYKWLRGGIEFVDQIPKSPTGKVLRRVLQERYESERQQKESKGQLGKPRAKL</sequence>
<dbReference type="EMBL" id="BPWL01000011">
    <property type="protein sequence ID" value="GJJ15935.1"/>
    <property type="molecule type" value="Genomic_DNA"/>
</dbReference>
<dbReference type="Pfam" id="PF00501">
    <property type="entry name" value="AMP-binding"/>
    <property type="match status" value="1"/>
</dbReference>
<organism evidence="6 7">
    <name type="scientific">Clathrus columnatus</name>
    <dbReference type="NCBI Taxonomy" id="1419009"/>
    <lineage>
        <taxon>Eukaryota</taxon>
        <taxon>Fungi</taxon>
        <taxon>Dikarya</taxon>
        <taxon>Basidiomycota</taxon>
        <taxon>Agaricomycotina</taxon>
        <taxon>Agaricomycetes</taxon>
        <taxon>Phallomycetidae</taxon>
        <taxon>Phallales</taxon>
        <taxon>Clathraceae</taxon>
        <taxon>Clathrus</taxon>
    </lineage>
</organism>
<comment type="caution">
    <text evidence="6">The sequence shown here is derived from an EMBL/GenBank/DDBJ whole genome shotgun (WGS) entry which is preliminary data.</text>
</comment>
<dbReference type="Proteomes" id="UP001050691">
    <property type="component" value="Unassembled WGS sequence"/>
</dbReference>
<evidence type="ECO:0000259" key="5">
    <source>
        <dbReference type="Pfam" id="PF13193"/>
    </source>
</evidence>
<keyword evidence="7" id="KW-1185">Reference proteome</keyword>
<dbReference type="PANTHER" id="PTHR24096:SF149">
    <property type="entry name" value="AMP-BINDING DOMAIN-CONTAINING PROTEIN-RELATED"/>
    <property type="match status" value="1"/>
</dbReference>
<dbReference type="InterPro" id="IPR020845">
    <property type="entry name" value="AMP-binding_CS"/>
</dbReference>
<accession>A0AAV5AT73</accession>
<feature type="domain" description="AMP-dependent synthetase/ligase" evidence="4">
    <location>
        <begin position="32"/>
        <end position="417"/>
    </location>
</feature>
<dbReference type="GO" id="GO:0016405">
    <property type="term" value="F:CoA-ligase activity"/>
    <property type="evidence" value="ECO:0007669"/>
    <property type="project" value="TreeGrafter"/>
</dbReference>
<evidence type="ECO:0000259" key="4">
    <source>
        <dbReference type="Pfam" id="PF00501"/>
    </source>
</evidence>
<reference evidence="6" key="1">
    <citation type="submission" date="2021-10" db="EMBL/GenBank/DDBJ databases">
        <title>De novo Genome Assembly of Clathrus columnatus (Basidiomycota, Fungi) Using Illumina and Nanopore Sequence Data.</title>
        <authorList>
            <person name="Ogiso-Tanaka E."/>
            <person name="Itagaki H."/>
            <person name="Hosoya T."/>
            <person name="Hosaka K."/>
        </authorList>
    </citation>
    <scope>NUCLEOTIDE SEQUENCE</scope>
    <source>
        <strain evidence="6">MO-923</strain>
    </source>
</reference>
<protein>
    <submittedName>
        <fullName evidence="6">Uncharacterized protein</fullName>
    </submittedName>
</protein>
<dbReference type="Gene3D" id="3.40.50.980">
    <property type="match status" value="2"/>
</dbReference>
<dbReference type="InterPro" id="IPR045851">
    <property type="entry name" value="AMP-bd_C_sf"/>
</dbReference>
<dbReference type="PROSITE" id="PS00455">
    <property type="entry name" value="AMP_BINDING"/>
    <property type="match status" value="1"/>
</dbReference>
<evidence type="ECO:0000256" key="1">
    <source>
        <dbReference type="ARBA" id="ARBA00006432"/>
    </source>
</evidence>
<evidence type="ECO:0000313" key="7">
    <source>
        <dbReference type="Proteomes" id="UP001050691"/>
    </source>
</evidence>
<keyword evidence="2" id="KW-0436">Ligase</keyword>
<comment type="similarity">
    <text evidence="1">Belongs to the ATP-dependent AMP-binding enzyme family.</text>
</comment>
<feature type="compositionally biased region" description="Basic and acidic residues" evidence="3">
    <location>
        <begin position="566"/>
        <end position="576"/>
    </location>
</feature>
<gene>
    <name evidence="6" type="ORF">Clacol_010214</name>
</gene>
<dbReference type="Gene3D" id="2.30.38.10">
    <property type="entry name" value="Luciferase, Domain 3"/>
    <property type="match status" value="1"/>
</dbReference>
<dbReference type="SUPFAM" id="SSF56801">
    <property type="entry name" value="Acetyl-CoA synthetase-like"/>
    <property type="match status" value="1"/>
</dbReference>